<evidence type="ECO:0000256" key="1">
    <source>
        <dbReference type="SAM" id="MobiDB-lite"/>
    </source>
</evidence>
<feature type="compositionally biased region" description="Basic and acidic residues" evidence="1">
    <location>
        <begin position="11"/>
        <end position="26"/>
    </location>
</feature>
<feature type="region of interest" description="Disordered" evidence="1">
    <location>
        <begin position="1"/>
        <end position="40"/>
    </location>
</feature>
<name>A0A6B0RCG6_9CETA</name>
<comment type="caution">
    <text evidence="2">The sequence shown here is derived from an EMBL/GenBank/DDBJ whole genome shotgun (WGS) entry which is preliminary data.</text>
</comment>
<evidence type="ECO:0000313" key="3">
    <source>
        <dbReference type="Proteomes" id="UP000322234"/>
    </source>
</evidence>
<sequence>MLPLVLPPDLKAPDDQYVKDASDDQLQHSNPKSRRPGYDNVSTLTKYGFFSDIGSTDRLSKMSKVKKPPPKIKIQKSLNGSRRHMELSPIGLPVTGYIILHFVKNQQFLYRLPCRYVGLIMKIKA</sequence>
<dbReference type="Proteomes" id="UP000322234">
    <property type="component" value="Unassembled WGS sequence"/>
</dbReference>
<reference evidence="2" key="1">
    <citation type="submission" date="2019-10" db="EMBL/GenBank/DDBJ databases">
        <title>The sequence and de novo assembly of the wild yak genome.</title>
        <authorList>
            <person name="Liu Y."/>
        </authorList>
    </citation>
    <scope>NUCLEOTIDE SEQUENCE [LARGE SCALE GENOMIC DNA]</scope>
    <source>
        <strain evidence="2">WY2019</strain>
    </source>
</reference>
<accession>A0A6B0RCG6</accession>
<evidence type="ECO:0000313" key="2">
    <source>
        <dbReference type="EMBL" id="MXQ85654.1"/>
    </source>
</evidence>
<dbReference type="AlphaFoldDB" id="A0A6B0RCG6"/>
<proteinExistence type="predicted"/>
<keyword evidence="3" id="KW-1185">Reference proteome</keyword>
<dbReference type="EMBL" id="VBQZ03000027">
    <property type="protein sequence ID" value="MXQ85654.1"/>
    <property type="molecule type" value="Genomic_DNA"/>
</dbReference>
<gene>
    <name evidence="2" type="ORF">E5288_WYG001346</name>
</gene>
<feature type="compositionally biased region" description="Basic residues" evidence="1">
    <location>
        <begin position="61"/>
        <end position="74"/>
    </location>
</feature>
<organism evidence="2 3">
    <name type="scientific">Bos mutus</name>
    <name type="common">wild yak</name>
    <dbReference type="NCBI Taxonomy" id="72004"/>
    <lineage>
        <taxon>Eukaryota</taxon>
        <taxon>Metazoa</taxon>
        <taxon>Chordata</taxon>
        <taxon>Craniata</taxon>
        <taxon>Vertebrata</taxon>
        <taxon>Euteleostomi</taxon>
        <taxon>Mammalia</taxon>
        <taxon>Eutheria</taxon>
        <taxon>Laurasiatheria</taxon>
        <taxon>Artiodactyla</taxon>
        <taxon>Ruminantia</taxon>
        <taxon>Pecora</taxon>
        <taxon>Bovidae</taxon>
        <taxon>Bovinae</taxon>
        <taxon>Bos</taxon>
    </lineage>
</organism>
<feature type="region of interest" description="Disordered" evidence="1">
    <location>
        <begin position="60"/>
        <end position="80"/>
    </location>
</feature>
<protein>
    <submittedName>
        <fullName evidence="2">Uncharacterized protein</fullName>
    </submittedName>
</protein>